<sequence length="191" mass="22149">MHQQLTNLSDKELISLARKQKNREAEGILMERYCHLLVAVSLPHITGQPGAQVNVLYPTLLQQLSNSLKTQTIYKVNEWMHHVVKGNFTKPDKSVPFYPSRDVRDMLHIENKVVKTSGNNLERQDMIAQLQLAIDRLGAEDREFITRFYLENQSFATLAAEKGYRMEKVRHILKTAKNKLAKQFMHQTYAK</sequence>
<evidence type="ECO:0000313" key="1">
    <source>
        <dbReference type="EMBL" id="MET6997969.1"/>
    </source>
</evidence>
<keyword evidence="2" id="KW-1185">Reference proteome</keyword>
<organism evidence="1 2">
    <name type="scientific">Chitinophaga defluvii</name>
    <dbReference type="NCBI Taxonomy" id="3163343"/>
    <lineage>
        <taxon>Bacteria</taxon>
        <taxon>Pseudomonadati</taxon>
        <taxon>Bacteroidota</taxon>
        <taxon>Chitinophagia</taxon>
        <taxon>Chitinophagales</taxon>
        <taxon>Chitinophagaceae</taxon>
        <taxon>Chitinophaga</taxon>
    </lineage>
</organism>
<gene>
    <name evidence="1" type="ORF">ABR189_11340</name>
</gene>
<name>A0ABV2T731_9BACT</name>
<dbReference type="RefSeq" id="WP_354660604.1">
    <property type="nucleotide sequence ID" value="NZ_JBEXAC010000001.1"/>
</dbReference>
<accession>A0ABV2T731</accession>
<reference evidence="1 2" key="1">
    <citation type="submission" date="2024-06" db="EMBL/GenBank/DDBJ databases">
        <title>Chitinophaga defluvii sp. nov., isolated from municipal sewage.</title>
        <authorList>
            <person name="Zhang L."/>
        </authorList>
    </citation>
    <scope>NUCLEOTIDE SEQUENCE [LARGE SCALE GENOMIC DNA]</scope>
    <source>
        <strain evidence="1 2">H8</strain>
    </source>
</reference>
<dbReference type="InterPro" id="IPR036388">
    <property type="entry name" value="WH-like_DNA-bd_sf"/>
</dbReference>
<dbReference type="EMBL" id="JBEXAC010000001">
    <property type="protein sequence ID" value="MET6997969.1"/>
    <property type="molecule type" value="Genomic_DNA"/>
</dbReference>
<dbReference type="InterPro" id="IPR013324">
    <property type="entry name" value="RNA_pol_sigma_r3/r4-like"/>
</dbReference>
<evidence type="ECO:0000313" key="2">
    <source>
        <dbReference type="Proteomes" id="UP001549749"/>
    </source>
</evidence>
<dbReference type="Proteomes" id="UP001549749">
    <property type="component" value="Unassembled WGS sequence"/>
</dbReference>
<dbReference type="Gene3D" id="1.10.10.10">
    <property type="entry name" value="Winged helix-like DNA-binding domain superfamily/Winged helix DNA-binding domain"/>
    <property type="match status" value="1"/>
</dbReference>
<proteinExistence type="predicted"/>
<comment type="caution">
    <text evidence="1">The sequence shown here is derived from an EMBL/GenBank/DDBJ whole genome shotgun (WGS) entry which is preliminary data.</text>
</comment>
<evidence type="ECO:0008006" key="3">
    <source>
        <dbReference type="Google" id="ProtNLM"/>
    </source>
</evidence>
<dbReference type="SUPFAM" id="SSF88659">
    <property type="entry name" value="Sigma3 and sigma4 domains of RNA polymerase sigma factors"/>
    <property type="match status" value="1"/>
</dbReference>
<protein>
    <recommendedName>
        <fullName evidence="3">RNA polymerase sigma factor (Sigma-70 family)</fullName>
    </recommendedName>
</protein>